<proteinExistence type="predicted"/>
<organism evidence="1 2">
    <name type="scientific">Caenorhabditis bovis</name>
    <dbReference type="NCBI Taxonomy" id="2654633"/>
    <lineage>
        <taxon>Eukaryota</taxon>
        <taxon>Metazoa</taxon>
        <taxon>Ecdysozoa</taxon>
        <taxon>Nematoda</taxon>
        <taxon>Chromadorea</taxon>
        <taxon>Rhabditida</taxon>
        <taxon>Rhabditina</taxon>
        <taxon>Rhabditomorpha</taxon>
        <taxon>Rhabditoidea</taxon>
        <taxon>Rhabditidae</taxon>
        <taxon>Peloderinae</taxon>
        <taxon>Caenorhabditis</taxon>
    </lineage>
</organism>
<comment type="caution">
    <text evidence="1">The sequence shown here is derived from an EMBL/GenBank/DDBJ whole genome shotgun (WGS) entry which is preliminary data.</text>
</comment>
<reference evidence="1 2" key="1">
    <citation type="submission" date="2020-04" db="EMBL/GenBank/DDBJ databases">
        <authorList>
            <person name="Laetsch R D."/>
            <person name="Stevens L."/>
            <person name="Kumar S."/>
            <person name="Blaxter L. M."/>
        </authorList>
    </citation>
    <scope>NUCLEOTIDE SEQUENCE [LARGE SCALE GENOMIC DNA]</scope>
</reference>
<sequence>MTIPVGPRPMTPFELENILKFVVLQPARPCVALWILVFDNILQGNGSMIFIDPILSNPIFFSMRFRIPDAQLISRSTSFGRTLLPAFDFSGNDHIEEELFTAVYLEEVNETESHSIPDLSHPVLGFIIAGINREIYGESHI</sequence>
<evidence type="ECO:0000313" key="1">
    <source>
        <dbReference type="EMBL" id="CAB3403917.1"/>
    </source>
</evidence>
<accession>A0A8S1EWI7</accession>
<evidence type="ECO:0000313" key="2">
    <source>
        <dbReference type="Proteomes" id="UP000494206"/>
    </source>
</evidence>
<dbReference type="Proteomes" id="UP000494206">
    <property type="component" value="Unassembled WGS sequence"/>
</dbReference>
<gene>
    <name evidence="1" type="ORF">CBOVIS_LOCUS6320</name>
</gene>
<protein>
    <submittedName>
        <fullName evidence="1">Uncharacterized protein</fullName>
    </submittedName>
</protein>
<keyword evidence="2" id="KW-1185">Reference proteome</keyword>
<name>A0A8S1EWI7_9PELO</name>
<dbReference type="EMBL" id="CADEPM010000004">
    <property type="protein sequence ID" value="CAB3403917.1"/>
    <property type="molecule type" value="Genomic_DNA"/>
</dbReference>
<dbReference type="AlphaFoldDB" id="A0A8S1EWI7"/>